<evidence type="ECO:0000256" key="2">
    <source>
        <dbReference type="ARBA" id="ARBA00022989"/>
    </source>
</evidence>
<dbReference type="CDD" id="cd17339">
    <property type="entry name" value="MFS_NIMT_CynX_like"/>
    <property type="match status" value="1"/>
</dbReference>
<name>A0A1I4Y6C6_9FLAO</name>
<feature type="transmembrane region" description="Helical" evidence="4">
    <location>
        <begin position="57"/>
        <end position="75"/>
    </location>
</feature>
<feature type="domain" description="Major facilitator superfamily (MFS) profile" evidence="5">
    <location>
        <begin position="17"/>
        <end position="400"/>
    </location>
</feature>
<dbReference type="InterPro" id="IPR036259">
    <property type="entry name" value="MFS_trans_sf"/>
</dbReference>
<dbReference type="InterPro" id="IPR020846">
    <property type="entry name" value="MFS_dom"/>
</dbReference>
<protein>
    <submittedName>
        <fullName evidence="6">MFS transporter, CP family, cyanate transporter</fullName>
    </submittedName>
</protein>
<evidence type="ECO:0000256" key="3">
    <source>
        <dbReference type="ARBA" id="ARBA00023136"/>
    </source>
</evidence>
<reference evidence="7" key="1">
    <citation type="submission" date="2016-10" db="EMBL/GenBank/DDBJ databases">
        <authorList>
            <person name="Varghese N."/>
            <person name="Submissions S."/>
        </authorList>
    </citation>
    <scope>NUCLEOTIDE SEQUENCE [LARGE SCALE GENOMIC DNA]</scope>
    <source>
        <strain evidence="7">XJ109</strain>
    </source>
</reference>
<feature type="transmembrane region" description="Helical" evidence="4">
    <location>
        <begin position="177"/>
        <end position="196"/>
    </location>
</feature>
<dbReference type="PANTHER" id="PTHR23523">
    <property type="match status" value="1"/>
</dbReference>
<dbReference type="SUPFAM" id="SSF103473">
    <property type="entry name" value="MFS general substrate transporter"/>
    <property type="match status" value="1"/>
</dbReference>
<feature type="transmembrane region" description="Helical" evidence="4">
    <location>
        <begin position="311"/>
        <end position="333"/>
    </location>
</feature>
<accession>A0A1I4Y6C6</accession>
<evidence type="ECO:0000313" key="7">
    <source>
        <dbReference type="Proteomes" id="UP000199149"/>
    </source>
</evidence>
<keyword evidence="1 4" id="KW-0812">Transmembrane</keyword>
<evidence type="ECO:0000256" key="1">
    <source>
        <dbReference type="ARBA" id="ARBA00022692"/>
    </source>
</evidence>
<feature type="transmembrane region" description="Helical" evidence="4">
    <location>
        <begin position="286"/>
        <end position="305"/>
    </location>
</feature>
<feature type="transmembrane region" description="Helical" evidence="4">
    <location>
        <begin position="12"/>
        <end position="32"/>
    </location>
</feature>
<dbReference type="PANTHER" id="PTHR23523:SF2">
    <property type="entry name" value="2-NITROIMIDAZOLE TRANSPORTER"/>
    <property type="match status" value="1"/>
</dbReference>
<evidence type="ECO:0000259" key="5">
    <source>
        <dbReference type="PROSITE" id="PS50850"/>
    </source>
</evidence>
<proteinExistence type="predicted"/>
<evidence type="ECO:0000313" key="6">
    <source>
        <dbReference type="EMBL" id="SFN33591.1"/>
    </source>
</evidence>
<gene>
    <name evidence="6" type="ORF">SAMN05421738_110140</name>
</gene>
<keyword evidence="3 4" id="KW-0472">Membrane</keyword>
<feature type="transmembrane region" description="Helical" evidence="4">
    <location>
        <begin position="87"/>
        <end position="103"/>
    </location>
</feature>
<sequence length="404" mass="44748">MQNETNNTAQNKSNYIGITLSVLGIILVASNLRSPLTAVGPVLDEIASQLHLTKTEAGFLTAIPLFVFAAFSVLIGKFSIKYRIEKLVFISLILLIIGLYLRINDSIFSLFFGSALVGIGICIGNVVMPAFIKKEFPKKVGMMTGVYSVGMNLTAAFAAGFSIKIGQWTTIGWKGSLGIWIIPVFITLLVWIFQLLKKVNIVSKNTSSNTSEVNIYKSKIAWSISFFMGLQSLIYYCIIAWLPIILISYGMKKEDAGWILSYLQFAMLPITFVGPIIASRMKNQKILIYFISLCFIIAFLLLNFYNIKFVVLAAILLGIANGLAFSLVMLFFSMRTKSPISAVKLSGMSQSIGYLLAGFGPPIFGKLFELTNQWAYSFYFLLFISVILCFSGVYAAQNKTVEEL</sequence>
<feature type="transmembrane region" description="Helical" evidence="4">
    <location>
        <begin position="144"/>
        <end position="165"/>
    </location>
</feature>
<dbReference type="GO" id="GO:0022857">
    <property type="term" value="F:transmembrane transporter activity"/>
    <property type="evidence" value="ECO:0007669"/>
    <property type="project" value="InterPro"/>
</dbReference>
<keyword evidence="2 4" id="KW-1133">Transmembrane helix</keyword>
<feature type="transmembrane region" description="Helical" evidence="4">
    <location>
        <begin position="233"/>
        <end position="251"/>
    </location>
</feature>
<dbReference type="Pfam" id="PF07690">
    <property type="entry name" value="MFS_1"/>
    <property type="match status" value="1"/>
</dbReference>
<dbReference type="STRING" id="684065.SAMN05421738_110140"/>
<dbReference type="PROSITE" id="PS50850">
    <property type="entry name" value="MFS"/>
    <property type="match status" value="1"/>
</dbReference>
<feature type="transmembrane region" description="Helical" evidence="4">
    <location>
        <begin position="376"/>
        <end position="396"/>
    </location>
</feature>
<feature type="transmembrane region" description="Helical" evidence="4">
    <location>
        <begin position="109"/>
        <end position="132"/>
    </location>
</feature>
<dbReference type="Gene3D" id="1.20.1250.20">
    <property type="entry name" value="MFS general substrate transporter like domains"/>
    <property type="match status" value="2"/>
</dbReference>
<feature type="transmembrane region" description="Helical" evidence="4">
    <location>
        <begin position="345"/>
        <end position="364"/>
    </location>
</feature>
<dbReference type="EMBL" id="FOUZ01000010">
    <property type="protein sequence ID" value="SFN33591.1"/>
    <property type="molecule type" value="Genomic_DNA"/>
</dbReference>
<organism evidence="6 7">
    <name type="scientific">Algoriella xinjiangensis</name>
    <dbReference type="NCBI Taxonomy" id="684065"/>
    <lineage>
        <taxon>Bacteria</taxon>
        <taxon>Pseudomonadati</taxon>
        <taxon>Bacteroidota</taxon>
        <taxon>Flavobacteriia</taxon>
        <taxon>Flavobacteriales</taxon>
        <taxon>Weeksellaceae</taxon>
        <taxon>Algoriella</taxon>
    </lineage>
</organism>
<keyword evidence="7" id="KW-1185">Reference proteome</keyword>
<evidence type="ECO:0000256" key="4">
    <source>
        <dbReference type="SAM" id="Phobius"/>
    </source>
</evidence>
<dbReference type="OrthoDB" id="9797740at2"/>
<dbReference type="InterPro" id="IPR011701">
    <property type="entry name" value="MFS"/>
</dbReference>
<dbReference type="AlphaFoldDB" id="A0A1I4Y6C6"/>
<dbReference type="RefSeq" id="WP_092908706.1">
    <property type="nucleotide sequence ID" value="NZ_FOUZ01000010.1"/>
</dbReference>
<dbReference type="InterPro" id="IPR052524">
    <property type="entry name" value="MFS_Cyanate_Porter"/>
</dbReference>
<dbReference type="Proteomes" id="UP000199149">
    <property type="component" value="Unassembled WGS sequence"/>
</dbReference>
<feature type="transmembrane region" description="Helical" evidence="4">
    <location>
        <begin position="257"/>
        <end position="279"/>
    </location>
</feature>